<evidence type="ECO:0000256" key="5">
    <source>
        <dbReference type="ARBA" id="ARBA00023136"/>
    </source>
</evidence>
<feature type="transmembrane region" description="Helical" evidence="6">
    <location>
        <begin position="141"/>
        <end position="158"/>
    </location>
</feature>
<feature type="transmembrane region" description="Helical" evidence="6">
    <location>
        <begin position="165"/>
        <end position="184"/>
    </location>
</feature>
<feature type="transmembrane region" description="Helical" evidence="6">
    <location>
        <begin position="17"/>
        <end position="34"/>
    </location>
</feature>
<organism evidence="7 8">
    <name type="scientific">Tindallia californiensis</name>
    <dbReference type="NCBI Taxonomy" id="159292"/>
    <lineage>
        <taxon>Bacteria</taxon>
        <taxon>Bacillati</taxon>
        <taxon>Bacillota</taxon>
        <taxon>Clostridia</taxon>
        <taxon>Peptostreptococcales</taxon>
        <taxon>Tindalliaceae</taxon>
        <taxon>Tindallia</taxon>
    </lineage>
</organism>
<evidence type="ECO:0000313" key="8">
    <source>
        <dbReference type="Proteomes" id="UP000199230"/>
    </source>
</evidence>
<dbReference type="AlphaFoldDB" id="A0A1H3P6B9"/>
<reference evidence="7 8" key="1">
    <citation type="submission" date="2016-10" db="EMBL/GenBank/DDBJ databases">
        <authorList>
            <person name="de Groot N.N."/>
        </authorList>
    </citation>
    <scope>NUCLEOTIDE SEQUENCE [LARGE SCALE GENOMIC DNA]</scope>
    <source>
        <strain evidence="7 8">APO</strain>
    </source>
</reference>
<comment type="subcellular location">
    <subcellularLocation>
        <location evidence="1">Cell membrane</location>
        <topology evidence="1">Multi-pass membrane protein</topology>
    </subcellularLocation>
</comment>
<feature type="transmembrane region" description="Helical" evidence="6">
    <location>
        <begin position="117"/>
        <end position="135"/>
    </location>
</feature>
<feature type="transmembrane region" description="Helical" evidence="6">
    <location>
        <begin position="196"/>
        <end position="218"/>
    </location>
</feature>
<keyword evidence="3 6" id="KW-0812">Transmembrane</keyword>
<proteinExistence type="predicted"/>
<evidence type="ECO:0000256" key="3">
    <source>
        <dbReference type="ARBA" id="ARBA00022692"/>
    </source>
</evidence>
<dbReference type="GO" id="GO:0005886">
    <property type="term" value="C:plasma membrane"/>
    <property type="evidence" value="ECO:0007669"/>
    <property type="project" value="UniProtKB-SubCell"/>
</dbReference>
<dbReference type="EMBL" id="FNPV01000006">
    <property type="protein sequence ID" value="SDY96694.1"/>
    <property type="molecule type" value="Genomic_DNA"/>
</dbReference>
<evidence type="ECO:0000256" key="2">
    <source>
        <dbReference type="ARBA" id="ARBA00022475"/>
    </source>
</evidence>
<dbReference type="InterPro" id="IPR018385">
    <property type="entry name" value="C4_dicarb_anaerob_car-like"/>
</dbReference>
<dbReference type="InterPro" id="IPR051679">
    <property type="entry name" value="DASS-Related_Transporters"/>
</dbReference>
<keyword evidence="5 6" id="KW-0472">Membrane</keyword>
<dbReference type="RefSeq" id="WP_093313709.1">
    <property type="nucleotide sequence ID" value="NZ_FNPV01000006.1"/>
</dbReference>
<dbReference type="Pfam" id="PF03606">
    <property type="entry name" value="DcuC"/>
    <property type="match status" value="1"/>
</dbReference>
<feature type="transmembrane region" description="Helical" evidence="6">
    <location>
        <begin position="418"/>
        <end position="437"/>
    </location>
</feature>
<feature type="transmembrane region" description="Helical" evidence="6">
    <location>
        <begin position="316"/>
        <end position="337"/>
    </location>
</feature>
<evidence type="ECO:0000256" key="1">
    <source>
        <dbReference type="ARBA" id="ARBA00004651"/>
    </source>
</evidence>
<keyword evidence="2" id="KW-1003">Cell membrane</keyword>
<protein>
    <submittedName>
        <fullName evidence="7">Uncharacterized membrane protein YfcC, ion transporter superfamily</fullName>
    </submittedName>
</protein>
<keyword evidence="8" id="KW-1185">Reference proteome</keyword>
<dbReference type="PANTHER" id="PTHR43652:SF2">
    <property type="entry name" value="BASIC AMINO ACID ANTIPORTER YFCC-RELATED"/>
    <property type="match status" value="1"/>
</dbReference>
<feature type="transmembrane region" description="Helical" evidence="6">
    <location>
        <begin position="444"/>
        <end position="465"/>
    </location>
</feature>
<feature type="transmembrane region" description="Helical" evidence="6">
    <location>
        <begin position="259"/>
        <end position="278"/>
    </location>
</feature>
<name>A0A1H3P6B9_9FIRM</name>
<keyword evidence="4 6" id="KW-1133">Transmembrane helix</keyword>
<dbReference type="OrthoDB" id="255482at2"/>
<sequence length="470" mass="50885">MTTSVNEPKKKESLHPFLPLIIMVILVAIATHFIPAGEFERTEVNGRTIVEQGSFQYVESNPTSISDFFQSFYYGFERGAGAMALIVFIGGTFGVLRKSGLLDLGVQGLTEKLKDKGIGVLALAVMTVIAINSGFTGMRELDMIFIMLLIPIMLKLGYDSMTALGIVLVGSAAGFAPAVANPFFTGIAHQIAELPIYSAIAYRGMITIVFLFTGLWYVSRYAKKVKKDPSLSLVADEEINFDASEHENSMEVQTMTPRLKAAGIAFLLLFALMIMGTLKFGFGFPQISGVFVAKTVIVGYIAGFNTNKICQAFLEGAQHVLGMVLIILFARSILVVLEDAMVIDTIIHNLSYLIMGTSKNVSAIMIYVVQTIINVVVPSGSGQAMITMPIIIPLADMGGITRQVACLASQLGDGITNYLYPTNGILMGVLAASGISWGKWARFFLPLFAFWTVLAGVFIVIAQMIELGPF</sequence>
<dbReference type="Proteomes" id="UP000199230">
    <property type="component" value="Unassembled WGS sequence"/>
</dbReference>
<evidence type="ECO:0000256" key="6">
    <source>
        <dbReference type="SAM" id="Phobius"/>
    </source>
</evidence>
<feature type="transmembrane region" description="Helical" evidence="6">
    <location>
        <begin position="284"/>
        <end position="304"/>
    </location>
</feature>
<feature type="transmembrane region" description="Helical" evidence="6">
    <location>
        <begin position="79"/>
        <end position="96"/>
    </location>
</feature>
<dbReference type="PANTHER" id="PTHR43652">
    <property type="entry name" value="BASIC AMINO ACID ANTIPORTER YFCC-RELATED"/>
    <property type="match status" value="1"/>
</dbReference>
<evidence type="ECO:0000256" key="4">
    <source>
        <dbReference type="ARBA" id="ARBA00022989"/>
    </source>
</evidence>
<evidence type="ECO:0000313" key="7">
    <source>
        <dbReference type="EMBL" id="SDY96694.1"/>
    </source>
</evidence>
<accession>A0A1H3P6B9</accession>
<gene>
    <name evidence="7" type="ORF">SAMN05192546_10636</name>
</gene>